<dbReference type="GO" id="GO:0000166">
    <property type="term" value="F:nucleotide binding"/>
    <property type="evidence" value="ECO:0007669"/>
    <property type="project" value="InterPro"/>
</dbReference>
<dbReference type="SUPFAM" id="SSF55347">
    <property type="entry name" value="Glyceraldehyde-3-phosphate dehydrogenase-like, C-terminal domain"/>
    <property type="match status" value="1"/>
</dbReference>
<dbReference type="Pfam" id="PF02894">
    <property type="entry name" value="GFO_IDH_MocA_C"/>
    <property type="match status" value="1"/>
</dbReference>
<dbReference type="OrthoDB" id="64915at2759"/>
<evidence type="ECO:0000313" key="3">
    <source>
        <dbReference type="EMBL" id="CAD7698257.1"/>
    </source>
</evidence>
<evidence type="ECO:0000259" key="1">
    <source>
        <dbReference type="Pfam" id="PF01408"/>
    </source>
</evidence>
<evidence type="ECO:0000259" key="2">
    <source>
        <dbReference type="Pfam" id="PF02894"/>
    </source>
</evidence>
<dbReference type="InterPro" id="IPR004104">
    <property type="entry name" value="Gfo/Idh/MocA-like_OxRdtase_C"/>
</dbReference>
<dbReference type="Gene3D" id="3.30.360.10">
    <property type="entry name" value="Dihydrodipicolinate Reductase, domain 2"/>
    <property type="match status" value="1"/>
</dbReference>
<reference evidence="3" key="1">
    <citation type="submission" date="2020-12" db="EMBL/GenBank/DDBJ databases">
        <authorList>
            <person name="Iha C."/>
        </authorList>
    </citation>
    <scope>NUCLEOTIDE SEQUENCE</scope>
</reference>
<dbReference type="SUPFAM" id="SSF51735">
    <property type="entry name" value="NAD(P)-binding Rossmann-fold domains"/>
    <property type="match status" value="1"/>
</dbReference>
<protein>
    <recommendedName>
        <fullName evidence="5">Gfo/Idh/MocA-like oxidoreductase N-terminal domain-containing protein</fullName>
    </recommendedName>
</protein>
<dbReference type="Proteomes" id="UP000708148">
    <property type="component" value="Unassembled WGS sequence"/>
</dbReference>
<accession>A0A8S1IU13</accession>
<dbReference type="InterPro" id="IPR036291">
    <property type="entry name" value="NAD(P)-bd_dom_sf"/>
</dbReference>
<dbReference type="Gene3D" id="3.40.50.720">
    <property type="entry name" value="NAD(P)-binding Rossmann-like Domain"/>
    <property type="match status" value="1"/>
</dbReference>
<comment type="caution">
    <text evidence="3">The sequence shown here is derived from an EMBL/GenBank/DDBJ whole genome shotgun (WGS) entry which is preliminary data.</text>
</comment>
<sequence length="366" mass="40006">MAPVRVALLGAGIYARDAYVPLLLRQVPDDLQLTHVWSRSQSSVNELLPIIKESLPNVTAHWGEDGLEAILSNPDVEAVIVVLAVQAMLKVVEQALGHGKHVLQEKPVGCSFAEAAEAIARYRAMPKALWNYGENYRFEEVFLQARDICKNLGKIVKLDLVADMAMNEENKYFRSDWRRDAEGCPGGFMMESSVHFIGALRLVAQGCGCGEPVLASGLALNAVPDKLPPPDTVIGWLKFESGVPAGVSFTFAALQVKWALRVIGVDGTLEILRGGGGGHRGCYTLRYKTPSMTDETEVQVGFTGMERELRQFAGQVNARKRECTADASDAAIRAQPEQGARDIAVFEALWRSSKQHGMPVVVETMD</sequence>
<dbReference type="AlphaFoldDB" id="A0A8S1IU13"/>
<evidence type="ECO:0008006" key="5">
    <source>
        <dbReference type="Google" id="ProtNLM"/>
    </source>
</evidence>
<dbReference type="InterPro" id="IPR000683">
    <property type="entry name" value="Gfo/Idh/MocA-like_OxRdtase_N"/>
</dbReference>
<dbReference type="GO" id="GO:0006740">
    <property type="term" value="P:NADPH regeneration"/>
    <property type="evidence" value="ECO:0007669"/>
    <property type="project" value="TreeGrafter"/>
</dbReference>
<dbReference type="PANTHER" id="PTHR42840:SF5">
    <property type="entry name" value="NAD(P)-BINDING ROSSMANN-FOLD SUPERFAMILY PROTEIN"/>
    <property type="match status" value="1"/>
</dbReference>
<dbReference type="PANTHER" id="PTHR42840">
    <property type="entry name" value="NAD(P)-BINDING ROSSMANN-FOLD SUPERFAMILY PROTEIN-RELATED"/>
    <property type="match status" value="1"/>
</dbReference>
<gene>
    <name evidence="3" type="ORF">OSTQU699_LOCUS3618</name>
</gene>
<evidence type="ECO:0000313" key="4">
    <source>
        <dbReference type="Proteomes" id="UP000708148"/>
    </source>
</evidence>
<dbReference type="EMBL" id="CAJHUC010000794">
    <property type="protein sequence ID" value="CAD7698257.1"/>
    <property type="molecule type" value="Genomic_DNA"/>
</dbReference>
<name>A0A8S1IU13_9CHLO</name>
<dbReference type="Pfam" id="PF01408">
    <property type="entry name" value="GFO_IDH_MocA"/>
    <property type="match status" value="1"/>
</dbReference>
<dbReference type="GO" id="GO:0005737">
    <property type="term" value="C:cytoplasm"/>
    <property type="evidence" value="ECO:0007669"/>
    <property type="project" value="TreeGrafter"/>
</dbReference>
<proteinExistence type="predicted"/>
<organism evidence="3 4">
    <name type="scientific">Ostreobium quekettii</name>
    <dbReference type="NCBI Taxonomy" id="121088"/>
    <lineage>
        <taxon>Eukaryota</taxon>
        <taxon>Viridiplantae</taxon>
        <taxon>Chlorophyta</taxon>
        <taxon>core chlorophytes</taxon>
        <taxon>Ulvophyceae</taxon>
        <taxon>TCBD clade</taxon>
        <taxon>Bryopsidales</taxon>
        <taxon>Ostreobineae</taxon>
        <taxon>Ostreobiaceae</taxon>
        <taxon>Ostreobium</taxon>
    </lineage>
</organism>
<feature type="domain" description="Gfo/Idh/MocA-like oxidoreductase C-terminal" evidence="2">
    <location>
        <begin position="151"/>
        <end position="360"/>
    </location>
</feature>
<keyword evidence="4" id="KW-1185">Reference proteome</keyword>
<feature type="domain" description="Gfo/Idh/MocA-like oxidoreductase N-terminal" evidence="1">
    <location>
        <begin position="4"/>
        <end position="129"/>
    </location>
</feature>
<dbReference type="GO" id="GO:0016491">
    <property type="term" value="F:oxidoreductase activity"/>
    <property type="evidence" value="ECO:0007669"/>
    <property type="project" value="TreeGrafter"/>
</dbReference>